<organism evidence="2 3">
    <name type="scientific">Flavobacterium panici</name>
    <dbReference type="NCBI Taxonomy" id="2654843"/>
    <lineage>
        <taxon>Bacteria</taxon>
        <taxon>Pseudomonadati</taxon>
        <taxon>Bacteroidota</taxon>
        <taxon>Flavobacteriia</taxon>
        <taxon>Flavobacteriales</taxon>
        <taxon>Flavobacteriaceae</taxon>
        <taxon>Flavobacterium</taxon>
    </lineage>
</organism>
<evidence type="ECO:0000313" key="3">
    <source>
        <dbReference type="Proteomes" id="UP000533639"/>
    </source>
</evidence>
<evidence type="ECO:0008006" key="4">
    <source>
        <dbReference type="Google" id="ProtNLM"/>
    </source>
</evidence>
<comment type="caution">
    <text evidence="2">The sequence shown here is derived from an EMBL/GenBank/DDBJ whole genome shotgun (WGS) entry which is preliminary data.</text>
</comment>
<name>A0A9N8J3K4_9FLAO</name>
<reference evidence="2 3" key="1">
    <citation type="submission" date="2020-06" db="EMBL/GenBank/DDBJ databases">
        <authorList>
            <person name="Criscuolo A."/>
        </authorList>
    </citation>
    <scope>NUCLEOTIDE SEQUENCE [LARGE SCALE GENOMIC DNA]</scope>
    <source>
        <strain evidence="2">PXU-55</strain>
    </source>
</reference>
<dbReference type="Proteomes" id="UP000533639">
    <property type="component" value="Unassembled WGS sequence"/>
</dbReference>
<dbReference type="RefSeq" id="WP_180859600.1">
    <property type="nucleotide sequence ID" value="NZ_CAIJDE010000050.1"/>
</dbReference>
<feature type="chain" id="PRO_5040493690" description="DUF4352 domain-containing protein" evidence="1">
    <location>
        <begin position="22"/>
        <end position="172"/>
    </location>
</feature>
<keyword evidence="3" id="KW-1185">Reference proteome</keyword>
<dbReference type="PROSITE" id="PS51257">
    <property type="entry name" value="PROKAR_LIPOPROTEIN"/>
    <property type="match status" value="1"/>
</dbReference>
<proteinExistence type="predicted"/>
<keyword evidence="1" id="KW-0732">Signal</keyword>
<dbReference type="AlphaFoldDB" id="A0A9N8J3K4"/>
<protein>
    <recommendedName>
        <fullName evidence="4">DUF4352 domain-containing protein</fullName>
    </recommendedName>
</protein>
<sequence length="172" mass="19686">MKKYFIIALSTLLLIFGCSKAKPKNIALTKPVYVQINNYHQPEEKENSAPSLKDDFLQNKNSKNSPVTIVASSLSRAQYSDHKDIKIVFKNSSKKSIQAIKLEWYCENSFDEPANGRYFYGKGRSTGEIANLLKPGMIESKIWEDFSTDANRIIKVRAYYVVFTDGTKWELK</sequence>
<feature type="signal peptide" evidence="1">
    <location>
        <begin position="1"/>
        <end position="21"/>
    </location>
</feature>
<gene>
    <name evidence="2" type="ORF">FLAPXU55_03366</name>
</gene>
<accession>A0A9N8J3K4</accession>
<evidence type="ECO:0000256" key="1">
    <source>
        <dbReference type="SAM" id="SignalP"/>
    </source>
</evidence>
<evidence type="ECO:0000313" key="2">
    <source>
        <dbReference type="EMBL" id="CAC9975650.1"/>
    </source>
</evidence>
<dbReference type="EMBL" id="CAIJDE010000050">
    <property type="protein sequence ID" value="CAC9975650.1"/>
    <property type="molecule type" value="Genomic_DNA"/>
</dbReference>